<proteinExistence type="predicted"/>
<comment type="caution">
    <text evidence="1">The sequence shown here is derived from an EMBL/GenBank/DDBJ whole genome shotgun (WGS) entry which is preliminary data.</text>
</comment>
<name>A0A4U3FL89_9GAMM</name>
<sequence length="275" mass="31714">MKTLTLPRQAGINIYDGITKDKRSERVKKYLTKKRKDVDSAYANYINTAPAVDTLVPITLLKCHKNSLLHAYEKSTASLKTLRDALFEAAIKSKCPFCQIGVHTTLDHYLPKEKYPEFSVLPQNLIPACDECNRHKRALIVDEGTAVRLFIHPYYDVIPNVNFIKARLKVTKNTLTIVFETYHNPLLSPQQYAHINNHFKTLKLAQRFNKSSISELGDMRDTLKRLAKRGPSFLKAKLLKQMNIYSNVGHNNWRRILFETLANDNLFLTVNHKYL</sequence>
<reference evidence="1 2" key="1">
    <citation type="journal article" date="2019" name="Sci. Rep.">
        <title>Differences in resource use lead to coexistence of seed-transmitted microbial populations.</title>
        <authorList>
            <person name="Torres-Cortes G."/>
            <person name="Garcia B.J."/>
            <person name="Compant S."/>
            <person name="Rezki S."/>
            <person name="Jones P."/>
            <person name="Preveaux A."/>
            <person name="Briand M."/>
            <person name="Roulet A."/>
            <person name="Bouchez O."/>
            <person name="Jacobson D."/>
            <person name="Barret M."/>
        </authorList>
    </citation>
    <scope>NUCLEOTIDE SEQUENCE [LARGE SCALE GENOMIC DNA]</scope>
    <source>
        <strain evidence="1 2">CFBP13511</strain>
    </source>
</reference>
<gene>
    <name evidence="1" type="ORF">EpCFBP13511_04645</name>
</gene>
<accession>A0A4U3FL89</accession>
<organism evidence="1 2">
    <name type="scientific">Erwinia persicina</name>
    <dbReference type="NCBI Taxonomy" id="55211"/>
    <lineage>
        <taxon>Bacteria</taxon>
        <taxon>Pseudomonadati</taxon>
        <taxon>Pseudomonadota</taxon>
        <taxon>Gammaproteobacteria</taxon>
        <taxon>Enterobacterales</taxon>
        <taxon>Erwiniaceae</taxon>
        <taxon>Erwinia</taxon>
    </lineage>
</organism>
<evidence type="ECO:0000313" key="1">
    <source>
        <dbReference type="EMBL" id="TKJ93856.1"/>
    </source>
</evidence>
<dbReference type="EMBL" id="QGAC01000003">
    <property type="protein sequence ID" value="TKJ93856.1"/>
    <property type="molecule type" value="Genomic_DNA"/>
</dbReference>
<dbReference type="AlphaFoldDB" id="A0A4U3FL89"/>
<evidence type="ECO:0008006" key="3">
    <source>
        <dbReference type="Google" id="ProtNLM"/>
    </source>
</evidence>
<evidence type="ECO:0000313" key="2">
    <source>
        <dbReference type="Proteomes" id="UP000306393"/>
    </source>
</evidence>
<dbReference type="RefSeq" id="WP_137268806.1">
    <property type="nucleotide sequence ID" value="NZ_QGAC01000003.1"/>
</dbReference>
<protein>
    <recommendedName>
        <fullName evidence="3">HNH endonuclease</fullName>
    </recommendedName>
</protein>
<dbReference type="OrthoDB" id="9816185at2"/>
<dbReference type="Proteomes" id="UP000306393">
    <property type="component" value="Unassembled WGS sequence"/>
</dbReference>
<dbReference type="Gene3D" id="1.10.30.50">
    <property type="match status" value="1"/>
</dbReference>